<evidence type="ECO:0000313" key="7">
    <source>
        <dbReference type="Proteomes" id="UP001363151"/>
    </source>
</evidence>
<feature type="region of interest" description="Disordered" evidence="4">
    <location>
        <begin position="126"/>
        <end position="147"/>
    </location>
</feature>
<evidence type="ECO:0000256" key="4">
    <source>
        <dbReference type="SAM" id="MobiDB-lite"/>
    </source>
</evidence>
<dbReference type="GO" id="GO:0008168">
    <property type="term" value="F:methyltransferase activity"/>
    <property type="evidence" value="ECO:0007669"/>
    <property type="project" value="UniProtKB-KW"/>
</dbReference>
<evidence type="ECO:0000256" key="3">
    <source>
        <dbReference type="ARBA" id="ARBA00022679"/>
    </source>
</evidence>
<dbReference type="InterPro" id="IPR029063">
    <property type="entry name" value="SAM-dependent_MTases_sf"/>
</dbReference>
<comment type="similarity">
    <text evidence="1">Belongs to the methyltransferase superfamily.</text>
</comment>
<dbReference type="Proteomes" id="UP001363151">
    <property type="component" value="Unassembled WGS sequence"/>
</dbReference>
<protein>
    <submittedName>
        <fullName evidence="6">Methyltransferase</fullName>
    </submittedName>
</protein>
<dbReference type="GO" id="GO:0032259">
    <property type="term" value="P:methylation"/>
    <property type="evidence" value="ECO:0007669"/>
    <property type="project" value="UniProtKB-KW"/>
</dbReference>
<dbReference type="InterPro" id="IPR013216">
    <property type="entry name" value="Methyltransf_11"/>
</dbReference>
<dbReference type="PANTHER" id="PTHR12176:SF79">
    <property type="entry name" value="METHYLTRANSFERASE TYPE 11 DOMAIN-CONTAINING PROTEIN"/>
    <property type="match status" value="1"/>
</dbReference>
<sequence length="343" mass="38045">MRSMLTISDDCHREVAVSHNIATARRGKITASKKLAGHRAALARGFKAGPWLSTARPRAIRPDAPARLSAAPAHPVITAGKTSYWDERYTKDPEPFDWYQRYSGIQARRGAGMERVAARRRVFGHRRGRLARRPAAAPARPRETPPQELVQKYIKKDDSILMAGCGNSRLSEDMFEDGYANLSNIDISRVARGRRSRRDAPPRDARAPQVIDQMSEKYKDKPALSFQQMNVCSLEFPDESFDAVIAKGVMDAILCGEGSTANVAKMCMEVSRVLKPNGIFFVVSYGVPDNRMQYLENEDYSWVVTTHTVPKPTVSATAVPDTKDANSVHYIYVCAKGGTADEA</sequence>
<keyword evidence="2 6" id="KW-0489">Methyltransferase</keyword>
<evidence type="ECO:0000256" key="1">
    <source>
        <dbReference type="ARBA" id="ARBA00008361"/>
    </source>
</evidence>
<evidence type="ECO:0000313" key="6">
    <source>
        <dbReference type="EMBL" id="KAK7230406.1"/>
    </source>
</evidence>
<keyword evidence="3" id="KW-0808">Transferase</keyword>
<keyword evidence="7" id="KW-1185">Reference proteome</keyword>
<proteinExistence type="inferred from homology"/>
<reference evidence="6 7" key="1">
    <citation type="submission" date="2024-03" db="EMBL/GenBank/DDBJ databases">
        <title>Aureococcus anophagefferens CCMP1851 and Kratosvirus quantuckense: Draft genome of a second virus-susceptible host strain in the model system.</title>
        <authorList>
            <person name="Chase E."/>
            <person name="Truchon A.R."/>
            <person name="Schepens W."/>
            <person name="Wilhelm S.W."/>
        </authorList>
    </citation>
    <scope>NUCLEOTIDE SEQUENCE [LARGE SCALE GENOMIC DNA]</scope>
    <source>
        <strain evidence="6 7">CCMP1851</strain>
    </source>
</reference>
<comment type="caution">
    <text evidence="6">The sequence shown here is derived from an EMBL/GenBank/DDBJ whole genome shotgun (WGS) entry which is preliminary data.</text>
</comment>
<dbReference type="SUPFAM" id="SSF53335">
    <property type="entry name" value="S-adenosyl-L-methionine-dependent methyltransferases"/>
    <property type="match status" value="1"/>
</dbReference>
<dbReference type="Pfam" id="PF08241">
    <property type="entry name" value="Methyltransf_11"/>
    <property type="match status" value="1"/>
</dbReference>
<feature type="domain" description="Methyltransferase type 11" evidence="5">
    <location>
        <begin position="161"/>
        <end position="282"/>
    </location>
</feature>
<dbReference type="EMBL" id="JBBJCI010000434">
    <property type="protein sequence ID" value="KAK7230406.1"/>
    <property type="molecule type" value="Genomic_DNA"/>
</dbReference>
<accession>A0ABR1FGK2</accession>
<dbReference type="Gene3D" id="3.40.50.150">
    <property type="entry name" value="Vaccinia Virus protein VP39"/>
    <property type="match status" value="1"/>
</dbReference>
<gene>
    <name evidence="6" type="ORF">SO694_00189019</name>
</gene>
<name>A0ABR1FGK2_AURAN</name>
<dbReference type="PANTHER" id="PTHR12176">
    <property type="entry name" value="SAM-DEPENDENT METHYLTRANSFERASE SUPERFAMILY PROTEIN"/>
    <property type="match status" value="1"/>
</dbReference>
<evidence type="ECO:0000256" key="2">
    <source>
        <dbReference type="ARBA" id="ARBA00022603"/>
    </source>
</evidence>
<dbReference type="InterPro" id="IPR051419">
    <property type="entry name" value="Lys/N-term_MeTrsfase_sf"/>
</dbReference>
<organism evidence="6 7">
    <name type="scientific">Aureococcus anophagefferens</name>
    <name type="common">Harmful bloom alga</name>
    <dbReference type="NCBI Taxonomy" id="44056"/>
    <lineage>
        <taxon>Eukaryota</taxon>
        <taxon>Sar</taxon>
        <taxon>Stramenopiles</taxon>
        <taxon>Ochrophyta</taxon>
        <taxon>Pelagophyceae</taxon>
        <taxon>Pelagomonadales</taxon>
        <taxon>Pelagomonadaceae</taxon>
        <taxon>Aureococcus</taxon>
    </lineage>
</organism>
<evidence type="ECO:0000259" key="5">
    <source>
        <dbReference type="Pfam" id="PF08241"/>
    </source>
</evidence>